<reference evidence="1" key="1">
    <citation type="submission" date="2021-03" db="EMBL/GenBank/DDBJ databases">
        <title>Genomic Encyclopedia of Type Strains, Phase IV (KMG-IV): sequencing the most valuable type-strain genomes for metagenomic binning, comparative biology and taxonomic classification.</title>
        <authorList>
            <person name="Goeker M."/>
        </authorList>
    </citation>
    <scope>NUCLEOTIDE SEQUENCE</scope>
    <source>
        <strain evidence="1">DSM 18131</strain>
    </source>
</reference>
<keyword evidence="2" id="KW-1185">Reference proteome</keyword>
<name>A0ACC5T4E4_ENSAD</name>
<gene>
    <name evidence="1" type="ORF">J2Z19_005755</name>
</gene>
<organism evidence="1 2">
    <name type="scientific">Ensifer adhaerens</name>
    <name type="common">Sinorhizobium morelense</name>
    <dbReference type="NCBI Taxonomy" id="106592"/>
    <lineage>
        <taxon>Bacteria</taxon>
        <taxon>Pseudomonadati</taxon>
        <taxon>Pseudomonadota</taxon>
        <taxon>Alphaproteobacteria</taxon>
        <taxon>Hyphomicrobiales</taxon>
        <taxon>Rhizobiaceae</taxon>
        <taxon>Sinorhizobium/Ensifer group</taxon>
        <taxon>Ensifer</taxon>
    </lineage>
</organism>
<protein>
    <submittedName>
        <fullName evidence="1">Iron complex transport system substrate-binding protein</fullName>
    </submittedName>
</protein>
<evidence type="ECO:0000313" key="2">
    <source>
        <dbReference type="Proteomes" id="UP000823773"/>
    </source>
</evidence>
<dbReference type="Proteomes" id="UP000823773">
    <property type="component" value="Unassembled WGS sequence"/>
</dbReference>
<proteinExistence type="predicted"/>
<dbReference type="EMBL" id="JAGGJR010000014">
    <property type="protein sequence ID" value="MBP1876006.1"/>
    <property type="molecule type" value="Genomic_DNA"/>
</dbReference>
<accession>A0ACC5T4E4</accession>
<sequence length="346" mass="37363">MTATRLTSAIGDATGGFLSRRAVLAGGFASLLASRAGASMGQTPSFPVTVEHALGATVVPAAPKRIVTVGWCDEDSVLAFGETPIAMVRRGMFESGIAPWCEERLGSVRPHLLDGGQADYETILGLAPDLIVNVFSDMAARSYERLSTIAPTIGYASGPWRADWREQTRQIGKALGRPAEAEVLIDRTKSFLARLARQNESLIGRSFTFGTYFPGSGSMVVYLPGETRVDWLVDLGMRIAPGVERLSRQNPGRSSLDISLEQLDTVESDVLIMWYEGDARGSMENQPLFRLFRPVTAGAYVVLEDPVSVWSASWPSVLAIPYGFPGLVPRLAQAIELADSRAGKEP</sequence>
<evidence type="ECO:0000313" key="1">
    <source>
        <dbReference type="EMBL" id="MBP1876006.1"/>
    </source>
</evidence>
<comment type="caution">
    <text evidence="1">The sequence shown here is derived from an EMBL/GenBank/DDBJ whole genome shotgun (WGS) entry which is preliminary data.</text>
</comment>